<comment type="similarity">
    <text evidence="1 8">Belongs to the class-II aminoacyl-tRNA synthetase family.</text>
</comment>
<dbReference type="InterPro" id="IPR036621">
    <property type="entry name" value="Anticodon-bd_dom_sf"/>
</dbReference>
<dbReference type="InterPro" id="IPR004154">
    <property type="entry name" value="Anticodon-bd"/>
</dbReference>
<feature type="binding site" evidence="9">
    <location>
        <position position="123"/>
    </location>
    <ligand>
        <name>L-histidine</name>
        <dbReference type="ChEBI" id="CHEBI:57595"/>
    </ligand>
</feature>
<comment type="subunit">
    <text evidence="8">Homodimer.</text>
</comment>
<feature type="binding site" evidence="9">
    <location>
        <begin position="270"/>
        <end position="271"/>
    </location>
    <ligand>
        <name>L-histidine</name>
        <dbReference type="ChEBI" id="CHEBI:57595"/>
    </ligand>
</feature>
<evidence type="ECO:0000256" key="1">
    <source>
        <dbReference type="ARBA" id="ARBA00008226"/>
    </source>
</evidence>
<name>A0A2D6YJN6_9DELT</name>
<dbReference type="EMBL" id="NZEX01000089">
    <property type="protein sequence ID" value="MAH63325.1"/>
    <property type="molecule type" value="Genomic_DNA"/>
</dbReference>
<proteinExistence type="inferred from homology"/>
<dbReference type="PANTHER" id="PTHR43707:SF1">
    <property type="entry name" value="HISTIDINE--TRNA LIGASE, MITOCHONDRIAL-RELATED"/>
    <property type="match status" value="1"/>
</dbReference>
<dbReference type="InterPro" id="IPR006195">
    <property type="entry name" value="aa-tRNA-synth_II"/>
</dbReference>
<comment type="caution">
    <text evidence="11">The sequence shown here is derived from an EMBL/GenBank/DDBJ whole genome shotgun (WGS) entry which is preliminary data.</text>
</comment>
<dbReference type="InterPro" id="IPR004516">
    <property type="entry name" value="HisRS/HisZ"/>
</dbReference>
<feature type="domain" description="Aminoacyl-transfer RNA synthetases class-II family profile" evidence="10">
    <location>
        <begin position="9"/>
        <end position="329"/>
    </location>
</feature>
<keyword evidence="2 8" id="KW-0436">Ligase</keyword>
<dbReference type="InterPro" id="IPR015807">
    <property type="entry name" value="His-tRNA-ligase"/>
</dbReference>
<dbReference type="HAMAP" id="MF_00127">
    <property type="entry name" value="His_tRNA_synth"/>
    <property type="match status" value="1"/>
</dbReference>
<keyword evidence="6 8" id="KW-0030">Aminoacyl-tRNA synthetase</keyword>
<dbReference type="GO" id="GO:0005737">
    <property type="term" value="C:cytoplasm"/>
    <property type="evidence" value="ECO:0007669"/>
    <property type="project" value="UniProtKB-SubCell"/>
</dbReference>
<dbReference type="GO" id="GO:0005524">
    <property type="term" value="F:ATP binding"/>
    <property type="evidence" value="ECO:0007669"/>
    <property type="project" value="UniProtKB-UniRule"/>
</dbReference>
<reference evidence="12" key="1">
    <citation type="submission" date="2017-09" db="EMBL/GenBank/DDBJ databases">
        <title>The Reconstruction of 2,631 Draft Metagenome-Assembled Genomes from the Global Oceans.</title>
        <authorList>
            <person name="Tully B.J."/>
            <person name="Graham E.D."/>
            <person name="Heidelberg J.F."/>
        </authorList>
    </citation>
    <scope>NUCLEOTIDE SEQUENCE [LARGE SCALE GENOMIC DNA]</scope>
</reference>
<dbReference type="InterPro" id="IPR041715">
    <property type="entry name" value="HisRS-like_core"/>
</dbReference>
<evidence type="ECO:0000256" key="7">
    <source>
        <dbReference type="ARBA" id="ARBA00047639"/>
    </source>
</evidence>
<evidence type="ECO:0000256" key="5">
    <source>
        <dbReference type="ARBA" id="ARBA00022917"/>
    </source>
</evidence>
<evidence type="ECO:0000259" key="10">
    <source>
        <dbReference type="PROSITE" id="PS50862"/>
    </source>
</evidence>
<dbReference type="PIRSF" id="PIRSF001549">
    <property type="entry name" value="His-tRNA_synth"/>
    <property type="match status" value="1"/>
</dbReference>
<dbReference type="GO" id="GO:0004821">
    <property type="term" value="F:histidine-tRNA ligase activity"/>
    <property type="evidence" value="ECO:0007669"/>
    <property type="project" value="UniProtKB-UniRule"/>
</dbReference>
<dbReference type="EC" id="6.1.1.21" evidence="8"/>
<keyword evidence="5 8" id="KW-0648">Protein biosynthesis</keyword>
<dbReference type="Gene3D" id="3.40.50.800">
    <property type="entry name" value="Anticodon-binding domain"/>
    <property type="match status" value="1"/>
</dbReference>
<dbReference type="GO" id="GO:0006427">
    <property type="term" value="P:histidyl-tRNA aminoacylation"/>
    <property type="evidence" value="ECO:0007669"/>
    <property type="project" value="UniProtKB-UniRule"/>
</dbReference>
<dbReference type="Pfam" id="PF03129">
    <property type="entry name" value="HGTP_anticodon"/>
    <property type="match status" value="1"/>
</dbReference>
<evidence type="ECO:0000256" key="6">
    <source>
        <dbReference type="ARBA" id="ARBA00023146"/>
    </source>
</evidence>
<dbReference type="PROSITE" id="PS50862">
    <property type="entry name" value="AA_TRNA_LIGASE_II"/>
    <property type="match status" value="1"/>
</dbReference>
<dbReference type="InterPro" id="IPR045864">
    <property type="entry name" value="aa-tRNA-synth_II/BPL/LPL"/>
</dbReference>
<dbReference type="AlphaFoldDB" id="A0A2D6YJN6"/>
<feature type="binding site" evidence="9">
    <location>
        <begin position="79"/>
        <end position="81"/>
    </location>
    <ligand>
        <name>L-histidine</name>
        <dbReference type="ChEBI" id="CHEBI:57595"/>
    </ligand>
</feature>
<evidence type="ECO:0000256" key="9">
    <source>
        <dbReference type="PIRSR" id="PIRSR001549-1"/>
    </source>
</evidence>
<dbReference type="PANTHER" id="PTHR43707">
    <property type="entry name" value="HISTIDYL-TRNA SYNTHETASE"/>
    <property type="match status" value="1"/>
</dbReference>
<keyword evidence="4 8" id="KW-0067">ATP-binding</keyword>
<keyword evidence="3 8" id="KW-0547">Nucleotide-binding</keyword>
<organism evidence="11 12">
    <name type="scientific">SAR324 cluster bacterium</name>
    <dbReference type="NCBI Taxonomy" id="2024889"/>
    <lineage>
        <taxon>Bacteria</taxon>
        <taxon>Deltaproteobacteria</taxon>
        <taxon>SAR324 cluster</taxon>
    </lineage>
</organism>
<accession>A0A2D6YJN6</accession>
<evidence type="ECO:0000256" key="4">
    <source>
        <dbReference type="ARBA" id="ARBA00022840"/>
    </source>
</evidence>
<evidence type="ECO:0000256" key="8">
    <source>
        <dbReference type="HAMAP-Rule" id="MF_00127"/>
    </source>
</evidence>
<dbReference type="Proteomes" id="UP000226525">
    <property type="component" value="Unassembled WGS sequence"/>
</dbReference>
<dbReference type="Gene3D" id="3.30.930.10">
    <property type="entry name" value="Bira Bifunctional Protein, Domain 2"/>
    <property type="match status" value="1"/>
</dbReference>
<gene>
    <name evidence="8" type="primary">hisS</name>
    <name evidence="11" type="ORF">CMN54_07765</name>
</gene>
<feature type="binding site" evidence="9">
    <location>
        <position position="266"/>
    </location>
    <ligand>
        <name>L-histidine</name>
        <dbReference type="ChEBI" id="CHEBI:57595"/>
    </ligand>
</feature>
<evidence type="ECO:0000256" key="3">
    <source>
        <dbReference type="ARBA" id="ARBA00022741"/>
    </source>
</evidence>
<dbReference type="SUPFAM" id="SSF52954">
    <property type="entry name" value="Class II aaRS ABD-related"/>
    <property type="match status" value="1"/>
</dbReference>
<sequence length="428" mass="49025">MIDLQPVKGTRDFYPPQLRLRNWLFSAWRKSAQQAGFEEYDSCVLEHEALYIRKAGDEISQQLYSFEDNSTRKLSLRPEMTPSLARMILQKQKTLSYPVRWFSIPQCFRYERMTRGRKREHYQWNLDVIGEPTILAELEIISTLIRSLNELGLDSQDFRIFINDRRILNAILEQLNVPQNLQNSVLVILDKRDKLPVDVLCSELSNKGLNNKQTTKLIQFLELPDFEAVAERLENQDVLNELKNILDQFQKIGLGTYLQFDISIVRGLSYYTGTVFEVNTLNKSSRAISGGGRYDSLLSAYGGPVIPAVGFGFGDVVILEILEEKKKLPDLKQVLDLVIFALDSKQDEIAMRLAHQLRNAGLSVQAQFGPMKMQKALQQANNLGVAFAMFCFPDELDRDEVVIRDLNNREQKAHSLAKITDLSWMGNA</sequence>
<dbReference type="Pfam" id="PF13393">
    <property type="entry name" value="tRNA-synt_His"/>
    <property type="match status" value="1"/>
</dbReference>
<dbReference type="CDD" id="cd00773">
    <property type="entry name" value="HisRS-like_core"/>
    <property type="match status" value="1"/>
</dbReference>
<evidence type="ECO:0000256" key="2">
    <source>
        <dbReference type="ARBA" id="ARBA00022598"/>
    </source>
</evidence>
<evidence type="ECO:0000313" key="11">
    <source>
        <dbReference type="EMBL" id="MAH63325.1"/>
    </source>
</evidence>
<comment type="catalytic activity">
    <reaction evidence="7 8">
        <text>tRNA(His) + L-histidine + ATP = L-histidyl-tRNA(His) + AMP + diphosphate + H(+)</text>
        <dbReference type="Rhea" id="RHEA:17313"/>
        <dbReference type="Rhea" id="RHEA-COMP:9665"/>
        <dbReference type="Rhea" id="RHEA-COMP:9689"/>
        <dbReference type="ChEBI" id="CHEBI:15378"/>
        <dbReference type="ChEBI" id="CHEBI:30616"/>
        <dbReference type="ChEBI" id="CHEBI:33019"/>
        <dbReference type="ChEBI" id="CHEBI:57595"/>
        <dbReference type="ChEBI" id="CHEBI:78442"/>
        <dbReference type="ChEBI" id="CHEBI:78527"/>
        <dbReference type="ChEBI" id="CHEBI:456215"/>
        <dbReference type="EC" id="6.1.1.21"/>
    </reaction>
</comment>
<feature type="binding site" evidence="9">
    <location>
        <position position="127"/>
    </location>
    <ligand>
        <name>L-histidine</name>
        <dbReference type="ChEBI" id="CHEBI:57595"/>
    </ligand>
</feature>
<dbReference type="FunFam" id="3.30.930.10:FF:000054">
    <property type="entry name" value="Histidine--tRNA ligase chloroplastic/mitochondrial"/>
    <property type="match status" value="1"/>
</dbReference>
<dbReference type="NCBIfam" id="TIGR00442">
    <property type="entry name" value="hisS"/>
    <property type="match status" value="1"/>
</dbReference>
<keyword evidence="8" id="KW-0963">Cytoplasm</keyword>
<comment type="subcellular location">
    <subcellularLocation>
        <location evidence="8">Cytoplasm</location>
    </subcellularLocation>
</comment>
<evidence type="ECO:0000313" key="12">
    <source>
        <dbReference type="Proteomes" id="UP000226525"/>
    </source>
</evidence>
<dbReference type="SUPFAM" id="SSF55681">
    <property type="entry name" value="Class II aaRS and biotin synthetases"/>
    <property type="match status" value="1"/>
</dbReference>
<protein>
    <recommendedName>
        <fullName evidence="8">Histidine--tRNA ligase</fullName>
        <ecNumber evidence="8">6.1.1.21</ecNumber>
    </recommendedName>
    <alternativeName>
        <fullName evidence="8">Histidyl-tRNA synthetase</fullName>
        <shortName evidence="8">HisRS</shortName>
    </alternativeName>
</protein>
<feature type="binding site" evidence="9">
    <location>
        <position position="109"/>
    </location>
    <ligand>
        <name>L-histidine</name>
        <dbReference type="ChEBI" id="CHEBI:57595"/>
    </ligand>
</feature>